<gene>
    <name evidence="2" type="ORF">NSCI0253_LOCUS7211</name>
</gene>
<dbReference type="EMBL" id="HBFQ01010297">
    <property type="protein sequence ID" value="CAD8832863.1"/>
    <property type="molecule type" value="Transcribed_RNA"/>
</dbReference>
<evidence type="ECO:0000256" key="1">
    <source>
        <dbReference type="SAM" id="Coils"/>
    </source>
</evidence>
<dbReference type="AlphaFoldDB" id="A0A7S0ZUW9"/>
<organism evidence="2">
    <name type="scientific">Noctiluca scintillans</name>
    <name type="common">Sea sparkle</name>
    <name type="synonym">Red tide dinoflagellate</name>
    <dbReference type="NCBI Taxonomy" id="2966"/>
    <lineage>
        <taxon>Eukaryota</taxon>
        <taxon>Sar</taxon>
        <taxon>Alveolata</taxon>
        <taxon>Dinophyceae</taxon>
        <taxon>Noctilucales</taxon>
        <taxon>Noctilucaceae</taxon>
        <taxon>Noctiluca</taxon>
    </lineage>
</organism>
<feature type="coiled-coil region" evidence="1">
    <location>
        <begin position="511"/>
        <end position="571"/>
    </location>
</feature>
<reference evidence="2" key="1">
    <citation type="submission" date="2021-01" db="EMBL/GenBank/DDBJ databases">
        <authorList>
            <person name="Corre E."/>
            <person name="Pelletier E."/>
            <person name="Niang G."/>
            <person name="Scheremetjew M."/>
            <person name="Finn R."/>
            <person name="Kale V."/>
            <person name="Holt S."/>
            <person name="Cochrane G."/>
            <person name="Meng A."/>
            <person name="Brown T."/>
            <person name="Cohen L."/>
        </authorList>
    </citation>
    <scope>NUCLEOTIDE SEQUENCE</scope>
</reference>
<keyword evidence="1" id="KW-0175">Coiled coil</keyword>
<proteinExistence type="predicted"/>
<evidence type="ECO:0000313" key="2">
    <source>
        <dbReference type="EMBL" id="CAD8832863.1"/>
    </source>
</evidence>
<protein>
    <submittedName>
        <fullName evidence="2">Uncharacterized protein</fullName>
    </submittedName>
</protein>
<sequence>MTVKEETIESSNVVSSVVRVKEVDHIDFQKLRPGGAFILENKASKWEDPVLKGREALLRSKNGELATDLSSSLLEVAQAKTETVIFKSFADLVPGLKRLHDDCHSEAAHQLQLEMGAHYRAESEQKRRRLYQVEGEMQRLDVDQSTIDASRIALQNQLGSCVDEAARVHRIGTTLDLQLSEARAQAASLDSAIQVLRDEARKTTEHLTKQDGGLICVRARLDSRVGVAVVAGKDSEGSVKQVIQLEDQASSLEAHLQRRNQLIGDLDVQVKQWHEALSSQTHRTSQLQGVVAQLEKDRDILKGNVTSLSKESAEKTEILARRVTSIEGKNAAIERLKVEMLILRSSLESNKLDIEKKNIWALGARKETTHTVEEWKKLEVKLGRMVADLIKAQAMLKEKDVLVDHHRQKVSESTVESDAMQAAAGHGAEQIEVQKQSFLVATKNTKVMESNIASKGLEIQRLLGVISTLGAREREEAANIARLHTRVFTLETSIQQLRLTASTPHSEDTRVSQLEMELRSAVDKHSTLRQEYETLVSQGVAKRNEARATRVADYEEEIRGYQEHLETLKAEILTLRAIGMRVRSDMDALDSVALAQVLHRERENSALLEAQVHASFEQLAKKEDELRRARSAQRVSDARVGNLAAEAQCKRDVFVATKHSHTTSVTD</sequence>
<name>A0A7S0ZUW9_NOCSC</name>
<accession>A0A7S0ZUW9</accession>